<comment type="caution">
    <text evidence="6">Lacks conserved residue(s) required for the propagation of feature annotation.</text>
</comment>
<dbReference type="InterPro" id="IPR029060">
    <property type="entry name" value="PIN-like_dom_sf"/>
</dbReference>
<comment type="similarity">
    <text evidence="6">Belongs to the PINc/VapC protein family.</text>
</comment>
<evidence type="ECO:0000256" key="3">
    <source>
        <dbReference type="ARBA" id="ARBA00022723"/>
    </source>
</evidence>
<dbReference type="Proteomes" id="UP000198703">
    <property type="component" value="Unassembled WGS sequence"/>
</dbReference>
<dbReference type="STRING" id="89524.SAMN05444370_10883"/>
<dbReference type="AlphaFoldDB" id="A0A1H4CX78"/>
<dbReference type="SUPFAM" id="SSF88723">
    <property type="entry name" value="PIN domain-like"/>
    <property type="match status" value="1"/>
</dbReference>
<reference evidence="8 9" key="1">
    <citation type="submission" date="2016-10" db="EMBL/GenBank/DDBJ databases">
        <authorList>
            <person name="de Groot N.N."/>
        </authorList>
    </citation>
    <scope>NUCLEOTIDE SEQUENCE [LARGE SCALE GENOMIC DNA]</scope>
    <source>
        <strain evidence="8 9">DSM 15345</strain>
    </source>
</reference>
<comment type="cofactor">
    <cofactor evidence="6">
        <name>Mg(2+)</name>
        <dbReference type="ChEBI" id="CHEBI:18420"/>
    </cofactor>
</comment>
<keyword evidence="1 6" id="KW-1277">Toxin-antitoxin system</keyword>
<keyword evidence="9" id="KW-1185">Reference proteome</keyword>
<dbReference type="EC" id="3.1.-.-" evidence="6"/>
<accession>A0A1H4CX78</accession>
<dbReference type="CDD" id="cd09873">
    <property type="entry name" value="PIN_Pae0151-like"/>
    <property type="match status" value="1"/>
</dbReference>
<keyword evidence="3 6" id="KW-0479">Metal-binding</keyword>
<feature type="domain" description="PIN" evidence="7">
    <location>
        <begin position="3"/>
        <end position="115"/>
    </location>
</feature>
<name>A0A1H4CX78_9RHOB</name>
<dbReference type="InterPro" id="IPR044153">
    <property type="entry name" value="PIN_Pae0151-like"/>
</dbReference>
<dbReference type="PANTHER" id="PTHR35901:SF1">
    <property type="entry name" value="EXONUCLEASE VAPC9"/>
    <property type="match status" value="1"/>
</dbReference>
<evidence type="ECO:0000256" key="1">
    <source>
        <dbReference type="ARBA" id="ARBA00022649"/>
    </source>
</evidence>
<evidence type="ECO:0000256" key="5">
    <source>
        <dbReference type="ARBA" id="ARBA00022842"/>
    </source>
</evidence>
<sequence>MALKWLVGEAGSDAAAALLDGPALLAPELIHVEIANALWRMARVGRIAEADAADALALLARLPLRRRVADRHLAPEALRLAQLLDHPACDCLYLALAMDAGAPVVTADRRFVAAAARDAASAPLVVDLAAL</sequence>
<protein>
    <recommendedName>
        <fullName evidence="6">Ribonuclease VapC</fullName>
        <shortName evidence="6">RNase VapC</shortName>
        <ecNumber evidence="6">3.1.-.-</ecNumber>
    </recommendedName>
    <alternativeName>
        <fullName evidence="6">Toxin VapC</fullName>
    </alternativeName>
</protein>
<dbReference type="InterPro" id="IPR002716">
    <property type="entry name" value="PIN_dom"/>
</dbReference>
<dbReference type="GO" id="GO:0090729">
    <property type="term" value="F:toxin activity"/>
    <property type="evidence" value="ECO:0007669"/>
    <property type="project" value="UniProtKB-KW"/>
</dbReference>
<keyword evidence="5 6" id="KW-0460">Magnesium</keyword>
<evidence type="ECO:0000256" key="2">
    <source>
        <dbReference type="ARBA" id="ARBA00022722"/>
    </source>
</evidence>
<organism evidence="8 9">
    <name type="scientific">Rubrimonas cliftonensis</name>
    <dbReference type="NCBI Taxonomy" id="89524"/>
    <lineage>
        <taxon>Bacteria</taxon>
        <taxon>Pseudomonadati</taxon>
        <taxon>Pseudomonadota</taxon>
        <taxon>Alphaproteobacteria</taxon>
        <taxon>Rhodobacterales</taxon>
        <taxon>Paracoccaceae</taxon>
        <taxon>Rubrimonas</taxon>
    </lineage>
</organism>
<dbReference type="InterPro" id="IPR022907">
    <property type="entry name" value="VapC_family"/>
</dbReference>
<dbReference type="HAMAP" id="MF_00265">
    <property type="entry name" value="VapC_Nob1"/>
    <property type="match status" value="1"/>
</dbReference>
<dbReference type="GO" id="GO:0004540">
    <property type="term" value="F:RNA nuclease activity"/>
    <property type="evidence" value="ECO:0007669"/>
    <property type="project" value="InterPro"/>
</dbReference>
<keyword evidence="6" id="KW-0800">Toxin</keyword>
<keyword evidence="4 6" id="KW-0378">Hydrolase</keyword>
<proteinExistence type="inferred from homology"/>
<evidence type="ECO:0000313" key="8">
    <source>
        <dbReference type="EMBL" id="SEA64889.1"/>
    </source>
</evidence>
<dbReference type="Pfam" id="PF01850">
    <property type="entry name" value="PIN"/>
    <property type="match status" value="1"/>
</dbReference>
<dbReference type="Gene3D" id="3.40.50.1010">
    <property type="entry name" value="5'-nuclease"/>
    <property type="match status" value="1"/>
</dbReference>
<evidence type="ECO:0000256" key="6">
    <source>
        <dbReference type="HAMAP-Rule" id="MF_00265"/>
    </source>
</evidence>
<comment type="function">
    <text evidence="6">Toxic component of a toxin-antitoxin (TA) system. An RNase.</text>
</comment>
<evidence type="ECO:0000313" key="9">
    <source>
        <dbReference type="Proteomes" id="UP000198703"/>
    </source>
</evidence>
<gene>
    <name evidence="6" type="primary">vapC</name>
    <name evidence="8" type="ORF">SAMN05444370_10883</name>
</gene>
<dbReference type="EMBL" id="FNQM01000008">
    <property type="protein sequence ID" value="SEA64889.1"/>
    <property type="molecule type" value="Genomic_DNA"/>
</dbReference>
<keyword evidence="2 6" id="KW-0540">Nuclease</keyword>
<feature type="binding site" evidence="6">
    <location>
        <position position="90"/>
    </location>
    <ligand>
        <name>Mg(2+)</name>
        <dbReference type="ChEBI" id="CHEBI:18420"/>
    </ligand>
</feature>
<dbReference type="GO" id="GO:0000287">
    <property type="term" value="F:magnesium ion binding"/>
    <property type="evidence" value="ECO:0007669"/>
    <property type="project" value="UniProtKB-UniRule"/>
</dbReference>
<dbReference type="PANTHER" id="PTHR35901">
    <property type="entry name" value="RIBONUCLEASE VAPC3"/>
    <property type="match status" value="1"/>
</dbReference>
<dbReference type="InterPro" id="IPR051619">
    <property type="entry name" value="TypeII_TA_RNase_PINc/VapC"/>
</dbReference>
<dbReference type="GO" id="GO:0016787">
    <property type="term" value="F:hydrolase activity"/>
    <property type="evidence" value="ECO:0007669"/>
    <property type="project" value="UniProtKB-KW"/>
</dbReference>
<evidence type="ECO:0000259" key="7">
    <source>
        <dbReference type="Pfam" id="PF01850"/>
    </source>
</evidence>
<evidence type="ECO:0000256" key="4">
    <source>
        <dbReference type="ARBA" id="ARBA00022801"/>
    </source>
</evidence>